<organism evidence="11 12">
    <name type="scientific">Cephus cinctus</name>
    <name type="common">Wheat stem sawfly</name>
    <dbReference type="NCBI Taxonomy" id="211228"/>
    <lineage>
        <taxon>Eukaryota</taxon>
        <taxon>Metazoa</taxon>
        <taxon>Ecdysozoa</taxon>
        <taxon>Arthropoda</taxon>
        <taxon>Hexapoda</taxon>
        <taxon>Insecta</taxon>
        <taxon>Pterygota</taxon>
        <taxon>Neoptera</taxon>
        <taxon>Endopterygota</taxon>
        <taxon>Hymenoptera</taxon>
        <taxon>Cephoidea</taxon>
        <taxon>Cephidae</taxon>
        <taxon>Cephus</taxon>
    </lineage>
</organism>
<dbReference type="GeneID" id="107266109"/>
<gene>
    <name evidence="12 13" type="primary">LOC107266109</name>
</gene>
<evidence type="ECO:0000256" key="7">
    <source>
        <dbReference type="ARBA" id="ARBA00023136"/>
    </source>
</evidence>
<keyword evidence="4 10" id="KW-0812">Transmembrane</keyword>
<sequence length="452" mass="52036">MDYEYNPEEAFAINFGFLRVDGAWPTGITNPILRFLYRIYGFCVLSIFTVLYFSTEIILMTVIWGDVQAMVDCSFLFLTHLSHSVKLTNFLLRQKRLDRMIFQLREPMFVPKRPEHIAIMKAAVLNAERETKMFLTITFGTIICWSILPLLSQKEVKELPLMGWFPFDTTQSPAYGFTYTYQVISVLLNACVNAMMDTMTSGLLILMGAQLDMLKENLQSLTDDASTMSQAEMKYIQAVKMKPRGTMFIDIRQIQYDGKTDGSVEKIVKSKHEYGKLDLNRNFDTDNQFENVMRYEDILHIRVVTCAEHFKALVKYIYNVRDVFQIGIMAQFLASSIIICLTCFKLSLVSPASVEFASMLQYMACMLFQIFCYCWHGNEIIEKSSELLSAPYGSQWVSGSKKIKQSIQIMMLQMKTPLKLVVGGFFTLSIDTFFAIIKSAYSFYLVLKQMNE</sequence>
<dbReference type="Pfam" id="PF02949">
    <property type="entry name" value="7tm_6"/>
    <property type="match status" value="1"/>
</dbReference>
<dbReference type="GO" id="GO:0004984">
    <property type="term" value="F:olfactory receptor activity"/>
    <property type="evidence" value="ECO:0007669"/>
    <property type="project" value="InterPro"/>
</dbReference>
<dbReference type="AlphaFoldDB" id="A0A3L9LST1"/>
<proteinExistence type="inferred from homology"/>
<comment type="similarity">
    <text evidence="10">Belongs to the insect chemoreceptor superfamily. Heteromeric odorant receptor channel (TC 1.A.69) family.</text>
</comment>
<dbReference type="RefSeq" id="XP_024939152.1">
    <property type="nucleotide sequence ID" value="XM_025083384.1"/>
</dbReference>
<evidence type="ECO:0000313" key="12">
    <source>
        <dbReference type="RefSeq" id="XP_015591754.1"/>
    </source>
</evidence>
<keyword evidence="8 10" id="KW-0675">Receptor</keyword>
<feature type="transmembrane region" description="Helical" evidence="10">
    <location>
        <begin position="172"/>
        <end position="192"/>
    </location>
</feature>
<name>A0A3L9LST1_CEPCN</name>
<feature type="transmembrane region" description="Helical" evidence="10">
    <location>
        <begin position="39"/>
        <end position="63"/>
    </location>
</feature>
<protein>
    <recommendedName>
        <fullName evidence="10">Odorant receptor</fullName>
    </recommendedName>
</protein>
<feature type="transmembrane region" description="Helical" evidence="10">
    <location>
        <begin position="323"/>
        <end position="347"/>
    </location>
</feature>
<feature type="transmembrane region" description="Helical" evidence="10">
    <location>
        <begin position="133"/>
        <end position="152"/>
    </location>
</feature>
<keyword evidence="6 10" id="KW-1133">Transmembrane helix</keyword>
<dbReference type="GO" id="GO:0007165">
    <property type="term" value="P:signal transduction"/>
    <property type="evidence" value="ECO:0007669"/>
    <property type="project" value="UniProtKB-KW"/>
</dbReference>
<dbReference type="Proteomes" id="UP000694920">
    <property type="component" value="Unplaced"/>
</dbReference>
<keyword evidence="11" id="KW-1185">Reference proteome</keyword>
<dbReference type="GO" id="GO:0005886">
    <property type="term" value="C:plasma membrane"/>
    <property type="evidence" value="ECO:0007669"/>
    <property type="project" value="UniProtKB-SubCell"/>
</dbReference>
<comment type="caution">
    <text evidence="10">Lacks conserved residue(s) required for the propagation of feature annotation.</text>
</comment>
<dbReference type="OrthoDB" id="6597368at2759"/>
<keyword evidence="9 10" id="KW-0807">Transducer</keyword>
<accession>A0A3L9LST1</accession>
<evidence type="ECO:0000313" key="11">
    <source>
        <dbReference type="Proteomes" id="UP000694920"/>
    </source>
</evidence>
<evidence type="ECO:0000313" key="13">
    <source>
        <dbReference type="RefSeq" id="XP_024939152.1"/>
    </source>
</evidence>
<dbReference type="PANTHER" id="PTHR21137">
    <property type="entry name" value="ODORANT RECEPTOR"/>
    <property type="match status" value="1"/>
</dbReference>
<evidence type="ECO:0000256" key="1">
    <source>
        <dbReference type="ARBA" id="ARBA00004651"/>
    </source>
</evidence>
<dbReference type="InterPro" id="IPR004117">
    <property type="entry name" value="7tm6_olfct_rcpt"/>
</dbReference>
<evidence type="ECO:0000256" key="2">
    <source>
        <dbReference type="ARBA" id="ARBA00022475"/>
    </source>
</evidence>
<reference evidence="12 13" key="1">
    <citation type="submission" date="2025-04" db="UniProtKB">
        <authorList>
            <consortium name="RefSeq"/>
        </authorList>
    </citation>
    <scope>IDENTIFICATION</scope>
</reference>
<keyword evidence="5 10" id="KW-0552">Olfaction</keyword>
<evidence type="ECO:0000256" key="5">
    <source>
        <dbReference type="ARBA" id="ARBA00022725"/>
    </source>
</evidence>
<keyword evidence="3 10" id="KW-0716">Sensory transduction</keyword>
<dbReference type="KEGG" id="ccin:107266109"/>
<evidence type="ECO:0000256" key="8">
    <source>
        <dbReference type="ARBA" id="ARBA00023170"/>
    </source>
</evidence>
<evidence type="ECO:0000256" key="6">
    <source>
        <dbReference type="ARBA" id="ARBA00022989"/>
    </source>
</evidence>
<evidence type="ECO:0000256" key="9">
    <source>
        <dbReference type="ARBA" id="ARBA00023224"/>
    </source>
</evidence>
<comment type="subcellular location">
    <subcellularLocation>
        <location evidence="1 10">Cell membrane</location>
        <topology evidence="1 10">Multi-pass membrane protein</topology>
    </subcellularLocation>
</comment>
<keyword evidence="2" id="KW-1003">Cell membrane</keyword>
<evidence type="ECO:0000256" key="3">
    <source>
        <dbReference type="ARBA" id="ARBA00022606"/>
    </source>
</evidence>
<evidence type="ECO:0000256" key="10">
    <source>
        <dbReference type="RuleBase" id="RU351113"/>
    </source>
</evidence>
<dbReference type="GO" id="GO:0005549">
    <property type="term" value="F:odorant binding"/>
    <property type="evidence" value="ECO:0007669"/>
    <property type="project" value="InterPro"/>
</dbReference>
<keyword evidence="7 10" id="KW-0472">Membrane</keyword>
<feature type="transmembrane region" description="Helical" evidence="10">
    <location>
        <begin position="420"/>
        <end position="444"/>
    </location>
</feature>
<dbReference type="PANTHER" id="PTHR21137:SF35">
    <property type="entry name" value="ODORANT RECEPTOR 19A-RELATED"/>
    <property type="match status" value="1"/>
</dbReference>
<dbReference type="RefSeq" id="XP_015591754.1">
    <property type="nucleotide sequence ID" value="XM_015736268.2"/>
</dbReference>
<evidence type="ECO:0000256" key="4">
    <source>
        <dbReference type="ARBA" id="ARBA00022692"/>
    </source>
</evidence>
<feature type="transmembrane region" description="Helical" evidence="10">
    <location>
        <begin position="69"/>
        <end position="92"/>
    </location>
</feature>